<dbReference type="AlphaFoldDB" id="A0A2S4UI82"/>
<dbReference type="VEuPathDB" id="FungiDB:PSTT_17009"/>
<accession>A0A2S4UI82</accession>
<gene>
    <name evidence="1" type="ORF">PSHT_14798</name>
</gene>
<sequence>MASRTSSIEPFLYGLSTIARIEPSKAEEVNAMPIMSRELHLRTNMNFGPNPPTDGPWYDITVDVRGRRIPDDGGWLIFQGNLIMDKRKSVESKDLVHFVTVDATAWGFHPLVCRQTPCGESCLLL</sequence>
<protein>
    <submittedName>
        <fullName evidence="1">Uncharacterized protein</fullName>
    </submittedName>
</protein>
<reference evidence="2" key="2">
    <citation type="journal article" date="2018" name="BMC Genomics">
        <title>Genomic insights into host adaptation between the wheat stripe rust pathogen (Puccinia striiformis f. sp. tritici) and the barley stripe rust pathogen (Puccinia striiformis f. sp. hordei).</title>
        <authorList>
            <person name="Xia C."/>
            <person name="Wang M."/>
            <person name="Yin C."/>
            <person name="Cornejo O.E."/>
            <person name="Hulbert S.H."/>
            <person name="Chen X."/>
        </authorList>
    </citation>
    <scope>NUCLEOTIDE SEQUENCE [LARGE SCALE GENOMIC DNA]</scope>
    <source>
        <strain evidence="2">93TX-2</strain>
    </source>
</reference>
<dbReference type="EMBL" id="PKSM01000348">
    <property type="protein sequence ID" value="POV97018.1"/>
    <property type="molecule type" value="Genomic_DNA"/>
</dbReference>
<keyword evidence="2" id="KW-1185">Reference proteome</keyword>
<evidence type="ECO:0000313" key="2">
    <source>
        <dbReference type="Proteomes" id="UP000238274"/>
    </source>
</evidence>
<name>A0A2S4UI82_9BASI</name>
<comment type="caution">
    <text evidence="1">The sequence shown here is derived from an EMBL/GenBank/DDBJ whole genome shotgun (WGS) entry which is preliminary data.</text>
</comment>
<dbReference type="Proteomes" id="UP000238274">
    <property type="component" value="Unassembled WGS sequence"/>
</dbReference>
<dbReference type="OrthoDB" id="2499418at2759"/>
<dbReference type="VEuPathDB" id="FungiDB:PSHT_14798"/>
<reference evidence="1 2" key="1">
    <citation type="submission" date="2017-12" db="EMBL/GenBank/DDBJ databases">
        <title>Gene loss provides genomic basis for host adaptation in cereal stripe rust fungi.</title>
        <authorList>
            <person name="Xia C."/>
        </authorList>
    </citation>
    <scope>NUCLEOTIDE SEQUENCE [LARGE SCALE GENOMIC DNA]</scope>
    <source>
        <strain evidence="1 2">93TX-2</strain>
    </source>
</reference>
<proteinExistence type="predicted"/>
<reference evidence="2" key="3">
    <citation type="journal article" date="2018" name="Mol. Plant Microbe Interact.">
        <title>Genome sequence resources for the wheat stripe rust pathogen (Puccinia striiformis f. sp. tritici) and the barley stripe rust pathogen (Puccinia striiformis f. sp. hordei).</title>
        <authorList>
            <person name="Xia C."/>
            <person name="Wang M."/>
            <person name="Yin C."/>
            <person name="Cornejo O.E."/>
            <person name="Hulbert S.H."/>
            <person name="Chen X."/>
        </authorList>
    </citation>
    <scope>NUCLEOTIDE SEQUENCE [LARGE SCALE GENOMIC DNA]</scope>
    <source>
        <strain evidence="2">93TX-2</strain>
    </source>
</reference>
<organism evidence="1 2">
    <name type="scientific">Puccinia striiformis</name>
    <dbReference type="NCBI Taxonomy" id="27350"/>
    <lineage>
        <taxon>Eukaryota</taxon>
        <taxon>Fungi</taxon>
        <taxon>Dikarya</taxon>
        <taxon>Basidiomycota</taxon>
        <taxon>Pucciniomycotina</taxon>
        <taxon>Pucciniomycetes</taxon>
        <taxon>Pucciniales</taxon>
        <taxon>Pucciniaceae</taxon>
        <taxon>Puccinia</taxon>
    </lineage>
</organism>
<evidence type="ECO:0000313" key="1">
    <source>
        <dbReference type="EMBL" id="POV97018.1"/>
    </source>
</evidence>